<dbReference type="PANTHER" id="PTHR12472:SF0">
    <property type="entry name" value="RAB3 GTPASE-ACTIVATING PROTEIN NON-CATALYTIC SUBUNIT"/>
    <property type="match status" value="1"/>
</dbReference>
<proteinExistence type="predicted"/>
<keyword evidence="4" id="KW-1185">Reference proteome</keyword>
<dbReference type="InterPro" id="IPR026059">
    <property type="entry name" value="Rab3GAP2"/>
</dbReference>
<feature type="compositionally biased region" description="Pro residues" evidence="1">
    <location>
        <begin position="157"/>
        <end position="172"/>
    </location>
</feature>
<feature type="non-terminal residue" evidence="3">
    <location>
        <position position="735"/>
    </location>
</feature>
<dbReference type="Pfam" id="PF14655">
    <property type="entry name" value="RAB3GAP2_N"/>
    <property type="match status" value="1"/>
</dbReference>
<feature type="domain" description="Rab3-GAP regulatory subunit N-terminal" evidence="2">
    <location>
        <begin position="2"/>
        <end position="303"/>
    </location>
</feature>
<name>A0A4P9W280_9FUNG</name>
<accession>A0A4P9W280</accession>
<dbReference type="EMBL" id="KZ998298">
    <property type="protein sequence ID" value="RKO86321.1"/>
    <property type="molecule type" value="Genomic_DNA"/>
</dbReference>
<dbReference type="InterPro" id="IPR032839">
    <property type="entry name" value="RAB3GAP_N"/>
</dbReference>
<feature type="region of interest" description="Disordered" evidence="1">
    <location>
        <begin position="156"/>
        <end position="185"/>
    </location>
</feature>
<dbReference type="Proteomes" id="UP000269721">
    <property type="component" value="Unassembled WGS sequence"/>
</dbReference>
<dbReference type="OrthoDB" id="360390at2759"/>
<reference evidence="4" key="1">
    <citation type="journal article" date="2018" name="Nat. Microbiol.">
        <title>Leveraging single-cell genomics to expand the fungal tree of life.</title>
        <authorList>
            <person name="Ahrendt S.R."/>
            <person name="Quandt C.A."/>
            <person name="Ciobanu D."/>
            <person name="Clum A."/>
            <person name="Salamov A."/>
            <person name="Andreopoulos B."/>
            <person name="Cheng J.F."/>
            <person name="Woyke T."/>
            <person name="Pelin A."/>
            <person name="Henrissat B."/>
            <person name="Reynolds N.K."/>
            <person name="Benny G.L."/>
            <person name="Smith M.E."/>
            <person name="James T.Y."/>
            <person name="Grigoriev I.V."/>
        </authorList>
    </citation>
    <scope>NUCLEOTIDE SEQUENCE [LARGE SCALE GENOMIC DNA]</scope>
</reference>
<sequence length="735" mass="77116">TATLITTQQLHTSPVLSIRARSAWTADDEDEIIIAYTDRTAVRIEGAGLADLVAVGPNGSPPQLAIKKWAFQVQETVSDLISLGPASGATMLLGGEPLGEAEVYNARFLVVGRPLMVVYATSDATRSSFVGIAATGLNVVRSAVFSLAKSFWGAVPSTPPPSDPTSTPPSPQPQTTTAPSIPMPPVGTIADQGRTAFSVAVAPADQASGRSGLAALADSLGRVVVVDLEMCIMIRMWKGIRDAQCAWTQVAKPHSPTANPATTARRTVLLLVVYAARGVLEIYRMRAGARIAAINVGTGMRLVQAPGGPTIGAAAAGWGEQGASALAGCFLVGPSGDVRKITVPWAAVAGPSATKKALVKIRSLAAQYEGSADDDVKRRIGGEIVDAVVGLGDAEMRIMALSALPPSLPLTSHQHLTSLLIAAADQPTSPRAPPQKADKTLALRSHLLALLARLARSETHVSESPFAADIASAFGSVVVEEEEEHVWRMPSVKAFLDPFRCAGAGAGDGAWVGVVRSGAEVAAAALVAAVGADGGGKIIREARICVDAWVTLITTHIDAHPLSTLLASPVHMNAIAAIAREAVASRDVGALFEWAWTSLKIGHAHLVSIILRAIATECPERAIDTYMQGLAEYSQSLYAATEQCWALTRGSADPIEDGLCAANLGKTERTTIPRLLAIHQVRFRMLQARDSHRAGEVAEAFSTTISRFKEVAASEVVNVYIAFEFGRVWTNEADP</sequence>
<gene>
    <name evidence="3" type="ORF">BDK51DRAFT_31816</name>
</gene>
<evidence type="ECO:0000259" key="2">
    <source>
        <dbReference type="Pfam" id="PF14655"/>
    </source>
</evidence>
<dbReference type="AlphaFoldDB" id="A0A4P9W280"/>
<dbReference type="PANTHER" id="PTHR12472">
    <property type="entry name" value="RAB3-GAP REGULATORY DOMAIN"/>
    <property type="match status" value="1"/>
</dbReference>
<feature type="non-terminal residue" evidence="3">
    <location>
        <position position="1"/>
    </location>
</feature>
<evidence type="ECO:0000256" key="1">
    <source>
        <dbReference type="SAM" id="MobiDB-lite"/>
    </source>
</evidence>
<evidence type="ECO:0000313" key="4">
    <source>
        <dbReference type="Proteomes" id="UP000269721"/>
    </source>
</evidence>
<organism evidence="3 4">
    <name type="scientific">Blyttiomyces helicus</name>
    <dbReference type="NCBI Taxonomy" id="388810"/>
    <lineage>
        <taxon>Eukaryota</taxon>
        <taxon>Fungi</taxon>
        <taxon>Fungi incertae sedis</taxon>
        <taxon>Chytridiomycota</taxon>
        <taxon>Chytridiomycota incertae sedis</taxon>
        <taxon>Chytridiomycetes</taxon>
        <taxon>Chytridiomycetes incertae sedis</taxon>
        <taxon>Blyttiomyces</taxon>
    </lineage>
</organism>
<protein>
    <submittedName>
        <fullName evidence="3">Rab3 GTPase-activating protein regulatory subunit N-terminus-domain-containing protein</fullName>
    </submittedName>
</protein>
<evidence type="ECO:0000313" key="3">
    <source>
        <dbReference type="EMBL" id="RKO86321.1"/>
    </source>
</evidence>